<dbReference type="GO" id="GO:0016705">
    <property type="term" value="F:oxidoreductase activity, acting on paired donors, with incorporation or reduction of molecular oxygen"/>
    <property type="evidence" value="ECO:0007669"/>
    <property type="project" value="UniProtKB-ARBA"/>
</dbReference>
<dbReference type="EMBL" id="VDCQ01000009">
    <property type="protein sequence ID" value="TNJ66601.1"/>
    <property type="molecule type" value="Genomic_DNA"/>
</dbReference>
<evidence type="ECO:0000256" key="2">
    <source>
        <dbReference type="ARBA" id="ARBA00022723"/>
    </source>
</evidence>
<dbReference type="OrthoDB" id="9795104at2"/>
<dbReference type="Proteomes" id="UP000307943">
    <property type="component" value="Unassembled WGS sequence"/>
</dbReference>
<reference evidence="6 7" key="1">
    <citation type="submission" date="2019-05" db="EMBL/GenBank/DDBJ databases">
        <title>We sequenced the genome of Paenibacillus hemerocallicola KCTC 33185 for further insight into its adaptation and study the phylogeny of Paenibacillus.</title>
        <authorList>
            <person name="Narsing Rao M.P."/>
        </authorList>
    </citation>
    <scope>NUCLEOTIDE SEQUENCE [LARGE SCALE GENOMIC DNA]</scope>
    <source>
        <strain evidence="6 7">KCTC 33185</strain>
    </source>
</reference>
<keyword evidence="2" id="KW-0479">Metal-binding</keyword>
<keyword evidence="4" id="KW-0411">Iron-sulfur</keyword>
<evidence type="ECO:0000313" key="6">
    <source>
        <dbReference type="EMBL" id="TNJ66601.1"/>
    </source>
</evidence>
<name>A0A5C4TCB9_9BACL</name>
<protein>
    <submittedName>
        <fullName evidence="6">Rieske (2Fe-2S) protein</fullName>
    </submittedName>
</protein>
<keyword evidence="3" id="KW-0408">Iron</keyword>
<dbReference type="PANTHER" id="PTHR21496">
    <property type="entry name" value="FERREDOXIN-RELATED"/>
    <property type="match status" value="1"/>
</dbReference>
<accession>A0A5C4TCB9</accession>
<comment type="caution">
    <text evidence="6">The sequence shown here is derived from an EMBL/GenBank/DDBJ whole genome shotgun (WGS) entry which is preliminary data.</text>
</comment>
<feature type="domain" description="Rieske" evidence="5">
    <location>
        <begin position="18"/>
        <end position="128"/>
    </location>
</feature>
<keyword evidence="1" id="KW-0001">2Fe-2S</keyword>
<dbReference type="PANTHER" id="PTHR21496:SF23">
    <property type="entry name" value="3-PHENYLPROPIONATE_CINNAMIC ACID DIOXYGENASE FERREDOXIN SUBUNIT"/>
    <property type="match status" value="1"/>
</dbReference>
<dbReference type="InterPro" id="IPR017941">
    <property type="entry name" value="Rieske_2Fe-2S"/>
</dbReference>
<dbReference type="CDD" id="cd03467">
    <property type="entry name" value="Rieske"/>
    <property type="match status" value="1"/>
</dbReference>
<proteinExistence type="predicted"/>
<evidence type="ECO:0000256" key="4">
    <source>
        <dbReference type="ARBA" id="ARBA00023014"/>
    </source>
</evidence>
<dbReference type="Gene3D" id="2.102.10.10">
    <property type="entry name" value="Rieske [2Fe-2S] iron-sulphur domain"/>
    <property type="match status" value="1"/>
</dbReference>
<dbReference type="Pfam" id="PF00355">
    <property type="entry name" value="Rieske"/>
    <property type="match status" value="1"/>
</dbReference>
<dbReference type="PROSITE" id="PS51296">
    <property type="entry name" value="RIESKE"/>
    <property type="match status" value="1"/>
</dbReference>
<sequence length="131" mass="14579">MPGRGDCGSGGRRTVNRYYAAKAEEVQAKGRIIADVKGMEVGIFYVDGQYYAWRNVCPHAAAPVCEGPVCGTRLPSLVYEYEYGKHNEIVRCPWHGWEFDLRDGQHLAGGNAKLRGFPVELNGGDLFLLMR</sequence>
<dbReference type="SUPFAM" id="SSF50022">
    <property type="entry name" value="ISP domain"/>
    <property type="match status" value="1"/>
</dbReference>
<dbReference type="GO" id="GO:0004497">
    <property type="term" value="F:monooxygenase activity"/>
    <property type="evidence" value="ECO:0007669"/>
    <property type="project" value="UniProtKB-ARBA"/>
</dbReference>
<evidence type="ECO:0000256" key="3">
    <source>
        <dbReference type="ARBA" id="ARBA00023004"/>
    </source>
</evidence>
<evidence type="ECO:0000259" key="5">
    <source>
        <dbReference type="PROSITE" id="PS51296"/>
    </source>
</evidence>
<dbReference type="InterPro" id="IPR036922">
    <property type="entry name" value="Rieske_2Fe-2S_sf"/>
</dbReference>
<keyword evidence="7" id="KW-1185">Reference proteome</keyword>
<evidence type="ECO:0000256" key="1">
    <source>
        <dbReference type="ARBA" id="ARBA00022714"/>
    </source>
</evidence>
<dbReference type="AlphaFoldDB" id="A0A5C4TCB9"/>
<evidence type="ECO:0000313" key="7">
    <source>
        <dbReference type="Proteomes" id="UP000307943"/>
    </source>
</evidence>
<dbReference type="GO" id="GO:0051537">
    <property type="term" value="F:2 iron, 2 sulfur cluster binding"/>
    <property type="evidence" value="ECO:0007669"/>
    <property type="project" value="UniProtKB-KW"/>
</dbReference>
<organism evidence="6 7">
    <name type="scientific">Paenibacillus hemerocallicola</name>
    <dbReference type="NCBI Taxonomy" id="1172614"/>
    <lineage>
        <taxon>Bacteria</taxon>
        <taxon>Bacillati</taxon>
        <taxon>Bacillota</taxon>
        <taxon>Bacilli</taxon>
        <taxon>Bacillales</taxon>
        <taxon>Paenibacillaceae</taxon>
        <taxon>Paenibacillus</taxon>
    </lineage>
</organism>
<gene>
    <name evidence="6" type="ORF">FE784_08505</name>
</gene>
<dbReference type="GO" id="GO:0046872">
    <property type="term" value="F:metal ion binding"/>
    <property type="evidence" value="ECO:0007669"/>
    <property type="project" value="UniProtKB-KW"/>
</dbReference>